<gene>
    <name evidence="2" type="ORF">J437_LFUL014664</name>
</gene>
<accession>A0A8K0KEY5</accession>
<dbReference type="Proteomes" id="UP000792457">
    <property type="component" value="Unassembled WGS sequence"/>
</dbReference>
<evidence type="ECO:0000313" key="2">
    <source>
        <dbReference type="EMBL" id="KAG8234024.1"/>
    </source>
</evidence>
<dbReference type="AlphaFoldDB" id="A0A8K0KEY5"/>
<proteinExistence type="predicted"/>
<sequence>MIPAKADRSFYAPRPFNYPGLLPRFGGEDNSPPPAPTTTTQRPLPQRPLTQRPQFAGDTNTLGTRFGEGAIRVNPNYAPCYECFLYVTRDGYVLKVTRDSLQ</sequence>
<dbReference type="OrthoDB" id="10599692at2759"/>
<comment type="caution">
    <text evidence="2">The sequence shown here is derived from an EMBL/GenBank/DDBJ whole genome shotgun (WGS) entry which is preliminary data.</text>
</comment>
<reference evidence="2" key="2">
    <citation type="submission" date="2017-10" db="EMBL/GenBank/DDBJ databases">
        <title>Ladona fulva Genome sequencing and assembly.</title>
        <authorList>
            <person name="Murali S."/>
            <person name="Richards S."/>
            <person name="Bandaranaike D."/>
            <person name="Bellair M."/>
            <person name="Blankenburg K."/>
            <person name="Chao H."/>
            <person name="Dinh H."/>
            <person name="Doddapaneni H."/>
            <person name="Dugan-Rocha S."/>
            <person name="Elkadiri S."/>
            <person name="Gnanaolivu R."/>
            <person name="Hernandez B."/>
            <person name="Skinner E."/>
            <person name="Javaid M."/>
            <person name="Lee S."/>
            <person name="Li M."/>
            <person name="Ming W."/>
            <person name="Munidasa M."/>
            <person name="Muniz J."/>
            <person name="Nguyen L."/>
            <person name="Hughes D."/>
            <person name="Osuji N."/>
            <person name="Pu L.-L."/>
            <person name="Puazo M."/>
            <person name="Qu C."/>
            <person name="Quiroz J."/>
            <person name="Raj R."/>
            <person name="Weissenberger G."/>
            <person name="Xin Y."/>
            <person name="Zou X."/>
            <person name="Han Y."/>
            <person name="Worley K."/>
            <person name="Muzny D."/>
            <person name="Gibbs R."/>
        </authorList>
    </citation>
    <scope>NUCLEOTIDE SEQUENCE</scope>
    <source>
        <strain evidence="2">Sampled in the wild</strain>
    </source>
</reference>
<dbReference type="EMBL" id="KZ308764">
    <property type="protein sequence ID" value="KAG8234024.1"/>
    <property type="molecule type" value="Genomic_DNA"/>
</dbReference>
<evidence type="ECO:0000313" key="3">
    <source>
        <dbReference type="Proteomes" id="UP000792457"/>
    </source>
</evidence>
<protein>
    <submittedName>
        <fullName evidence="2">Uncharacterized protein</fullName>
    </submittedName>
</protein>
<reference evidence="2" key="1">
    <citation type="submission" date="2013-04" db="EMBL/GenBank/DDBJ databases">
        <authorList>
            <person name="Qu J."/>
            <person name="Murali S.C."/>
            <person name="Bandaranaike D."/>
            <person name="Bellair M."/>
            <person name="Blankenburg K."/>
            <person name="Chao H."/>
            <person name="Dinh H."/>
            <person name="Doddapaneni H."/>
            <person name="Downs B."/>
            <person name="Dugan-Rocha S."/>
            <person name="Elkadiri S."/>
            <person name="Gnanaolivu R.D."/>
            <person name="Hernandez B."/>
            <person name="Javaid M."/>
            <person name="Jayaseelan J.C."/>
            <person name="Lee S."/>
            <person name="Li M."/>
            <person name="Ming W."/>
            <person name="Munidasa M."/>
            <person name="Muniz J."/>
            <person name="Nguyen L."/>
            <person name="Ongeri F."/>
            <person name="Osuji N."/>
            <person name="Pu L.-L."/>
            <person name="Puazo M."/>
            <person name="Qu C."/>
            <person name="Quiroz J."/>
            <person name="Raj R."/>
            <person name="Weissenberger G."/>
            <person name="Xin Y."/>
            <person name="Zou X."/>
            <person name="Han Y."/>
            <person name="Richards S."/>
            <person name="Worley K."/>
            <person name="Muzny D."/>
            <person name="Gibbs R."/>
        </authorList>
    </citation>
    <scope>NUCLEOTIDE SEQUENCE</scope>
    <source>
        <strain evidence="2">Sampled in the wild</strain>
    </source>
</reference>
<evidence type="ECO:0000256" key="1">
    <source>
        <dbReference type="SAM" id="MobiDB-lite"/>
    </source>
</evidence>
<keyword evidence="3" id="KW-1185">Reference proteome</keyword>
<name>A0A8K0KEY5_LADFU</name>
<feature type="region of interest" description="Disordered" evidence="1">
    <location>
        <begin position="21"/>
        <end position="61"/>
    </location>
</feature>
<organism evidence="2 3">
    <name type="scientific">Ladona fulva</name>
    <name type="common">Scarce chaser dragonfly</name>
    <name type="synonym">Libellula fulva</name>
    <dbReference type="NCBI Taxonomy" id="123851"/>
    <lineage>
        <taxon>Eukaryota</taxon>
        <taxon>Metazoa</taxon>
        <taxon>Ecdysozoa</taxon>
        <taxon>Arthropoda</taxon>
        <taxon>Hexapoda</taxon>
        <taxon>Insecta</taxon>
        <taxon>Pterygota</taxon>
        <taxon>Palaeoptera</taxon>
        <taxon>Odonata</taxon>
        <taxon>Epiprocta</taxon>
        <taxon>Anisoptera</taxon>
        <taxon>Libelluloidea</taxon>
        <taxon>Libellulidae</taxon>
        <taxon>Ladona</taxon>
    </lineage>
</organism>
<feature type="compositionally biased region" description="Low complexity" evidence="1">
    <location>
        <begin position="37"/>
        <end position="54"/>
    </location>
</feature>